<proteinExistence type="inferred from homology"/>
<reference evidence="6" key="1">
    <citation type="submission" date="2023-05" db="EMBL/GenBank/DDBJ databases">
        <title>Nepenthes gracilis genome sequencing.</title>
        <authorList>
            <person name="Fukushima K."/>
        </authorList>
    </citation>
    <scope>NUCLEOTIDE SEQUENCE</scope>
    <source>
        <strain evidence="6">SING2019-196</strain>
    </source>
</reference>
<dbReference type="PANTHER" id="PTHR45694:SF13">
    <property type="entry name" value="GLUTAREDOXIN-C1"/>
    <property type="match status" value="1"/>
</dbReference>
<dbReference type="Proteomes" id="UP001279734">
    <property type="component" value="Unassembled WGS sequence"/>
</dbReference>
<protein>
    <recommendedName>
        <fullName evidence="5">Glutaredoxin domain-containing protein</fullName>
    </recommendedName>
</protein>
<dbReference type="SUPFAM" id="SSF52833">
    <property type="entry name" value="Thioredoxin-like"/>
    <property type="match status" value="1"/>
</dbReference>
<dbReference type="GO" id="GO:0005737">
    <property type="term" value="C:cytoplasm"/>
    <property type="evidence" value="ECO:0007669"/>
    <property type="project" value="TreeGrafter"/>
</dbReference>
<comment type="function">
    <text evidence="1">Has a glutathione-disulfide oxidoreductase activity in the presence of NADPH and glutathione reductase. Reduces low molecular weight disulfides and proteins.</text>
</comment>
<keyword evidence="3" id="KW-0249">Electron transport</keyword>
<dbReference type="InterPro" id="IPR036249">
    <property type="entry name" value="Thioredoxin-like_sf"/>
</dbReference>
<evidence type="ECO:0000256" key="2">
    <source>
        <dbReference type="ARBA" id="ARBA00007190"/>
    </source>
</evidence>
<name>A0AAD3RZ03_NEPGR</name>
<comment type="caution">
    <text evidence="6">The sequence shown here is derived from an EMBL/GenBank/DDBJ whole genome shotgun (WGS) entry which is preliminary data.</text>
</comment>
<keyword evidence="7" id="KW-1185">Reference proteome</keyword>
<dbReference type="NCBIfam" id="TIGR02180">
    <property type="entry name" value="GRX_euk"/>
    <property type="match status" value="1"/>
</dbReference>
<dbReference type="PRINTS" id="PR00160">
    <property type="entry name" value="GLUTAREDOXIN"/>
</dbReference>
<evidence type="ECO:0000313" key="6">
    <source>
        <dbReference type="EMBL" id="GMH01270.1"/>
    </source>
</evidence>
<keyword evidence="4" id="KW-0676">Redox-active center</keyword>
<dbReference type="GO" id="GO:0034599">
    <property type="term" value="P:cellular response to oxidative stress"/>
    <property type="evidence" value="ECO:0007669"/>
    <property type="project" value="TreeGrafter"/>
</dbReference>
<keyword evidence="3" id="KW-0813">Transport</keyword>
<feature type="domain" description="Glutaredoxin" evidence="5">
    <location>
        <begin position="64"/>
        <end position="125"/>
    </location>
</feature>
<evidence type="ECO:0000256" key="4">
    <source>
        <dbReference type="ARBA" id="ARBA00023284"/>
    </source>
</evidence>
<evidence type="ECO:0000313" key="7">
    <source>
        <dbReference type="Proteomes" id="UP001279734"/>
    </source>
</evidence>
<dbReference type="Gene3D" id="3.40.30.10">
    <property type="entry name" value="Glutaredoxin"/>
    <property type="match status" value="1"/>
</dbReference>
<dbReference type="InterPro" id="IPR014025">
    <property type="entry name" value="Glutaredoxin_subgr"/>
</dbReference>
<dbReference type="InterPro" id="IPR002109">
    <property type="entry name" value="Glutaredoxin"/>
</dbReference>
<evidence type="ECO:0000256" key="1">
    <source>
        <dbReference type="ARBA" id="ARBA00002549"/>
    </source>
</evidence>
<comment type="similarity">
    <text evidence="2">Belongs to the glutaredoxin family. CPYC subfamily.</text>
</comment>
<dbReference type="PROSITE" id="PS51354">
    <property type="entry name" value="GLUTAREDOXIN_2"/>
    <property type="match status" value="1"/>
</dbReference>
<evidence type="ECO:0000259" key="5">
    <source>
        <dbReference type="Pfam" id="PF00462"/>
    </source>
</evidence>
<dbReference type="GO" id="GO:0015038">
    <property type="term" value="F:glutathione disulfide oxidoreductase activity"/>
    <property type="evidence" value="ECO:0007669"/>
    <property type="project" value="TreeGrafter"/>
</dbReference>
<dbReference type="EMBL" id="BSYO01000002">
    <property type="protein sequence ID" value="GMH01270.1"/>
    <property type="molecule type" value="Genomic_DNA"/>
</dbReference>
<sequence length="158" mass="17278">MNIFDNCPRGIDGPRLKPGGEGRFLKIQKPNAMGSVFSVRKKSEAEIKVALEQAENIVASTPAIVFSKTYCGYCNRVKTLFKQLGVTFQVVELDKENDGDAIQEALLQWTAQSTVPNVFIGGKHIGGCDTVMDLHRQGQLMPLLVEAKAMAHTSDQLA</sequence>
<dbReference type="PANTHER" id="PTHR45694">
    <property type="entry name" value="GLUTAREDOXIN 2"/>
    <property type="match status" value="1"/>
</dbReference>
<dbReference type="AlphaFoldDB" id="A0AAD3RZ03"/>
<dbReference type="FunFam" id="3.40.30.10:FF:000093">
    <property type="entry name" value="Glutaredoxin 2"/>
    <property type="match status" value="1"/>
</dbReference>
<evidence type="ECO:0000256" key="3">
    <source>
        <dbReference type="ARBA" id="ARBA00022982"/>
    </source>
</evidence>
<dbReference type="Pfam" id="PF00462">
    <property type="entry name" value="Glutaredoxin"/>
    <property type="match status" value="1"/>
</dbReference>
<gene>
    <name evidence="6" type="ORF">Nepgr_003109</name>
</gene>
<dbReference type="CDD" id="cd03419">
    <property type="entry name" value="GRX_GRXh_1_2_like"/>
    <property type="match status" value="1"/>
</dbReference>
<accession>A0AAD3RZ03</accession>
<organism evidence="6 7">
    <name type="scientific">Nepenthes gracilis</name>
    <name type="common">Slender pitcher plant</name>
    <dbReference type="NCBI Taxonomy" id="150966"/>
    <lineage>
        <taxon>Eukaryota</taxon>
        <taxon>Viridiplantae</taxon>
        <taxon>Streptophyta</taxon>
        <taxon>Embryophyta</taxon>
        <taxon>Tracheophyta</taxon>
        <taxon>Spermatophyta</taxon>
        <taxon>Magnoliopsida</taxon>
        <taxon>eudicotyledons</taxon>
        <taxon>Gunneridae</taxon>
        <taxon>Pentapetalae</taxon>
        <taxon>Caryophyllales</taxon>
        <taxon>Nepenthaceae</taxon>
        <taxon>Nepenthes</taxon>
    </lineage>
</organism>
<dbReference type="InterPro" id="IPR011899">
    <property type="entry name" value="Glutaredoxin_euk/vir"/>
</dbReference>